<keyword evidence="2 5" id="KW-0489">Methyltransferase</keyword>
<dbReference type="AlphaFoldDB" id="A0AAW8J590"/>
<protein>
    <submittedName>
        <fullName evidence="5">Class I SAM-dependent methyltransferase</fullName>
    </submittedName>
</protein>
<name>A0AAW8J590_9GAMM</name>
<comment type="caution">
    <text evidence="5">The sequence shown here is derived from an EMBL/GenBank/DDBJ whole genome shotgun (WGS) entry which is preliminary data.</text>
</comment>
<dbReference type="GO" id="GO:0032259">
    <property type="term" value="P:methylation"/>
    <property type="evidence" value="ECO:0007669"/>
    <property type="project" value="UniProtKB-KW"/>
</dbReference>
<evidence type="ECO:0000313" key="5">
    <source>
        <dbReference type="EMBL" id="MDQ8935221.1"/>
    </source>
</evidence>
<organism evidence="5 6">
    <name type="scientific">Acinetobacter rudis</name>
    <dbReference type="NCBI Taxonomy" id="632955"/>
    <lineage>
        <taxon>Bacteria</taxon>
        <taxon>Pseudomonadati</taxon>
        <taxon>Pseudomonadota</taxon>
        <taxon>Gammaproteobacteria</taxon>
        <taxon>Moraxellales</taxon>
        <taxon>Moraxellaceae</taxon>
        <taxon>Acinetobacter</taxon>
    </lineage>
</organism>
<sequence>MIKTVHPVAQSGFGLAAELYQQARPSYPHEITQWLIEQLHLGQHDKLLDLGSGTGKFLANLSLISQEITAVEPVAEMLEQLQITYPHVHSLQASSQELPFDNNNFDAIFCAQSFHWFADSASLQEMYRVLKPGAKLGLIWNQRDESIDWVKALANCIKPYEADTPRYHHQDWQKVFENQKMFKLLDVVTFQNFQSGPVEEVVCKRLLSTSFIAAMPQKQQQSLQQQFEQIVATYTGKLVKDLIDFPYKTYAYFYEKI</sequence>
<reference evidence="5" key="1">
    <citation type="submission" date="2023-08" db="EMBL/GenBank/DDBJ databases">
        <title>Emergence of clinically-relevant ST2 carbapenem-resistant Acinetobacter baumannii strains in hospital sewages in Zhejiang, East of China.</title>
        <authorList>
            <person name="Kaichao C."/>
            <person name="Zhang R."/>
        </authorList>
    </citation>
    <scope>NUCLEOTIDE SEQUENCE</scope>
    <source>
        <strain evidence="5">M-RB-37</strain>
    </source>
</reference>
<evidence type="ECO:0000313" key="6">
    <source>
        <dbReference type="Proteomes" id="UP001243844"/>
    </source>
</evidence>
<keyword evidence="3" id="KW-0808">Transferase</keyword>
<dbReference type="InterPro" id="IPR029063">
    <property type="entry name" value="SAM-dependent_MTases_sf"/>
</dbReference>
<dbReference type="InterPro" id="IPR051052">
    <property type="entry name" value="Diverse_substrate_MTase"/>
</dbReference>
<evidence type="ECO:0000256" key="2">
    <source>
        <dbReference type="ARBA" id="ARBA00022603"/>
    </source>
</evidence>
<evidence type="ECO:0000256" key="3">
    <source>
        <dbReference type="ARBA" id="ARBA00022679"/>
    </source>
</evidence>
<dbReference type="PANTHER" id="PTHR44942">
    <property type="entry name" value="METHYLTRANSF_11 DOMAIN-CONTAINING PROTEIN"/>
    <property type="match status" value="1"/>
</dbReference>
<dbReference type="InterPro" id="IPR013216">
    <property type="entry name" value="Methyltransf_11"/>
</dbReference>
<feature type="domain" description="Methyltransferase type 11" evidence="4">
    <location>
        <begin position="48"/>
        <end position="136"/>
    </location>
</feature>
<dbReference type="SUPFAM" id="SSF53335">
    <property type="entry name" value="S-adenosyl-L-methionine-dependent methyltransferases"/>
    <property type="match status" value="1"/>
</dbReference>
<dbReference type="Pfam" id="PF08241">
    <property type="entry name" value="Methyltransf_11"/>
    <property type="match status" value="1"/>
</dbReference>
<dbReference type="CDD" id="cd02440">
    <property type="entry name" value="AdoMet_MTases"/>
    <property type="match status" value="1"/>
</dbReference>
<dbReference type="GO" id="GO:0008757">
    <property type="term" value="F:S-adenosylmethionine-dependent methyltransferase activity"/>
    <property type="evidence" value="ECO:0007669"/>
    <property type="project" value="InterPro"/>
</dbReference>
<evidence type="ECO:0000256" key="1">
    <source>
        <dbReference type="ARBA" id="ARBA00008361"/>
    </source>
</evidence>
<evidence type="ECO:0000259" key="4">
    <source>
        <dbReference type="Pfam" id="PF08241"/>
    </source>
</evidence>
<comment type="similarity">
    <text evidence="1">Belongs to the methyltransferase superfamily.</text>
</comment>
<dbReference type="RefSeq" id="WP_308981184.1">
    <property type="nucleotide sequence ID" value="NZ_JAVIDL010000008.1"/>
</dbReference>
<gene>
    <name evidence="5" type="ORF">RFH47_05725</name>
</gene>
<dbReference type="Gene3D" id="3.40.50.150">
    <property type="entry name" value="Vaccinia Virus protein VP39"/>
    <property type="match status" value="1"/>
</dbReference>
<dbReference type="PANTHER" id="PTHR44942:SF4">
    <property type="entry name" value="METHYLTRANSFERASE TYPE 11 DOMAIN-CONTAINING PROTEIN"/>
    <property type="match status" value="1"/>
</dbReference>
<accession>A0AAW8J590</accession>
<dbReference type="Proteomes" id="UP001243844">
    <property type="component" value="Unassembled WGS sequence"/>
</dbReference>
<proteinExistence type="inferred from homology"/>
<dbReference type="EMBL" id="JAVIDL010000008">
    <property type="protein sequence ID" value="MDQ8935221.1"/>
    <property type="molecule type" value="Genomic_DNA"/>
</dbReference>